<dbReference type="InterPro" id="IPR050767">
    <property type="entry name" value="Sel1_AlgK"/>
</dbReference>
<dbReference type="Gene3D" id="1.25.40.10">
    <property type="entry name" value="Tetratricopeptide repeat domain"/>
    <property type="match status" value="3"/>
</dbReference>
<dbReference type="SUPFAM" id="SSF81901">
    <property type="entry name" value="HCP-like"/>
    <property type="match status" value="3"/>
</dbReference>
<feature type="region of interest" description="Disordered" evidence="2">
    <location>
        <begin position="81"/>
        <end position="133"/>
    </location>
</feature>
<gene>
    <name evidence="3" type="ORF">BDEG_20554</name>
</gene>
<evidence type="ECO:0000313" key="4">
    <source>
        <dbReference type="Proteomes" id="UP000077115"/>
    </source>
</evidence>
<dbReference type="PANTHER" id="PTHR11102:SF160">
    <property type="entry name" value="ERAD-ASSOCIATED E3 UBIQUITIN-PROTEIN LIGASE COMPONENT HRD3"/>
    <property type="match status" value="1"/>
</dbReference>
<evidence type="ECO:0000256" key="1">
    <source>
        <dbReference type="ARBA" id="ARBA00038101"/>
    </source>
</evidence>
<reference evidence="3 4" key="1">
    <citation type="submission" date="2006-10" db="EMBL/GenBank/DDBJ databases">
        <title>The Genome Sequence of Batrachochytrium dendrobatidis JEL423.</title>
        <authorList>
            <consortium name="The Broad Institute Genome Sequencing Platform"/>
            <person name="Birren B."/>
            <person name="Lander E."/>
            <person name="Galagan J."/>
            <person name="Cuomo C."/>
            <person name="Devon K."/>
            <person name="Jaffe D."/>
            <person name="Butler J."/>
            <person name="Alvarez P."/>
            <person name="Gnerre S."/>
            <person name="Grabherr M."/>
            <person name="Kleber M."/>
            <person name="Mauceli E."/>
            <person name="Brockman W."/>
            <person name="Young S."/>
            <person name="LaButti K."/>
            <person name="Sykes S."/>
            <person name="DeCaprio D."/>
            <person name="Crawford M."/>
            <person name="Koehrsen M."/>
            <person name="Engels R."/>
            <person name="Montgomery P."/>
            <person name="Pearson M."/>
            <person name="Howarth C."/>
            <person name="Larson L."/>
            <person name="White J."/>
            <person name="O'Leary S."/>
            <person name="Kodira C."/>
            <person name="Zeng Q."/>
            <person name="Yandava C."/>
            <person name="Alvarado L."/>
            <person name="Longcore J."/>
            <person name="James T."/>
        </authorList>
    </citation>
    <scope>NUCLEOTIDE SEQUENCE [LARGE SCALE GENOMIC DNA]</scope>
    <source>
        <strain evidence="3 4">JEL423</strain>
    </source>
</reference>
<dbReference type="SMART" id="SM00671">
    <property type="entry name" value="SEL1"/>
    <property type="match status" value="10"/>
</dbReference>
<dbReference type="InterPro" id="IPR011990">
    <property type="entry name" value="TPR-like_helical_dom_sf"/>
</dbReference>
<feature type="compositionally biased region" description="Low complexity" evidence="2">
    <location>
        <begin position="115"/>
        <end position="126"/>
    </location>
</feature>
<dbReference type="InterPro" id="IPR006597">
    <property type="entry name" value="Sel1-like"/>
</dbReference>
<dbReference type="Pfam" id="PF08238">
    <property type="entry name" value="Sel1"/>
    <property type="match status" value="9"/>
</dbReference>
<proteinExistence type="inferred from homology"/>
<reference evidence="3 4" key="2">
    <citation type="submission" date="2016-05" db="EMBL/GenBank/DDBJ databases">
        <title>Lineage-specific infection strategies underlie the spectrum of fungal disease in amphibians.</title>
        <authorList>
            <person name="Cuomo C.A."/>
            <person name="Farrer R.A."/>
            <person name="James T."/>
            <person name="Longcore J."/>
            <person name="Birren B."/>
        </authorList>
    </citation>
    <scope>NUCLEOTIDE SEQUENCE [LARGE SCALE GENOMIC DNA]</scope>
    <source>
        <strain evidence="3 4">JEL423</strain>
    </source>
</reference>
<dbReference type="eggNOG" id="KOG1550">
    <property type="taxonomic scope" value="Eukaryota"/>
</dbReference>
<dbReference type="PANTHER" id="PTHR11102">
    <property type="entry name" value="SEL-1-LIKE PROTEIN"/>
    <property type="match status" value="1"/>
</dbReference>
<dbReference type="EMBL" id="DS022300">
    <property type="protein sequence ID" value="OAJ36375.1"/>
    <property type="molecule type" value="Genomic_DNA"/>
</dbReference>
<evidence type="ECO:0000256" key="2">
    <source>
        <dbReference type="SAM" id="MobiDB-lite"/>
    </source>
</evidence>
<sequence>MSEAFIQRPRIYIPPKTNQFTSNMANSNNNSLDNVNVGPDTHLSKINLSSEVVVDRVAADALLSTSNSADRPLPSLPFKQKHYQHRKEHDADSSHLSPPKKKSLLSGLGKRETQTTSMPSSPPSTSQKVRYNDTESAVSRLKYSPITSSLTTVGVDEVGLLLGEIIMGLEALSLHMPELSTILKQLSEIKDNLVLKRDDINSHINALSESFNPLKLQGASTPFTPGMMELVSSPQSSSIDPLPFHRAIRNTGVSNNAVEHSTASHMIYSWMYEMQKIAWIMNEKLLELSVALAQTCTQKTHQVAENITKLAVATGVPGDWADITLDDAKSIFMQGEKYFMGYGVVKSHDIAFKRYEVAAKMNLADACNMLGVMLEFGLGRKRDMPNATKWYRKAAEGKSAEALNNLGRLYELGRGCQVSHVLATEMYKRAAKLGHLDGITNYAFMIENGLGVAQDLRMAVELYRSAADMGYARAQNALGSCYYRGRGIRRDHTEAVIWYRAAADQGFPPAQNNLGICYEEGNGIGKDNIMAKAYYQKAADLRHPSGTNNLGYMLLTEGDYIAAMQYFHVALSLGSIDAAYHLGTIYESGCTELSSLVKRAVQLSQSTITRQIELAIQYYQIAADKGHTNAQVRLATVLICVSQATTNLESDAFLLSYNRSRQTKSSLETKFTFGETSTARYDAALKYLLMAATPSTESAAGKNAQDNQIVGQLELLSVQQNDKPQGPEYQNHDRHNYGAYYTNQTSFNQQNTSTQSNSGLFNGDPEAQNMLGELFEMGYARGLDGDGDPTIAASWYRRAVRLGHARATFNLAALYETGQGVAKDFDKAIKLYREAVRRGNQEASERLATLADLPLSSM</sequence>
<dbReference type="Proteomes" id="UP000077115">
    <property type="component" value="Unassembled WGS sequence"/>
</dbReference>
<name>A0A177W9E8_BATDL</name>
<organism evidence="3 4">
    <name type="scientific">Batrachochytrium dendrobatidis (strain JEL423)</name>
    <dbReference type="NCBI Taxonomy" id="403673"/>
    <lineage>
        <taxon>Eukaryota</taxon>
        <taxon>Fungi</taxon>
        <taxon>Fungi incertae sedis</taxon>
        <taxon>Chytridiomycota</taxon>
        <taxon>Chytridiomycota incertae sedis</taxon>
        <taxon>Chytridiomycetes</taxon>
        <taxon>Rhizophydiales</taxon>
        <taxon>Rhizophydiales incertae sedis</taxon>
        <taxon>Batrachochytrium</taxon>
    </lineage>
</organism>
<protein>
    <submittedName>
        <fullName evidence="3">Uncharacterized protein</fullName>
    </submittedName>
</protein>
<comment type="similarity">
    <text evidence="1">Belongs to the sel-1 family.</text>
</comment>
<accession>A0A177W9E8</accession>
<evidence type="ECO:0000313" key="3">
    <source>
        <dbReference type="EMBL" id="OAJ36375.1"/>
    </source>
</evidence>
<dbReference type="OrthoDB" id="2384430at2759"/>
<dbReference type="STRING" id="403673.A0A177W9E8"/>
<dbReference type="VEuPathDB" id="FungiDB:BDEG_20554"/>
<dbReference type="AlphaFoldDB" id="A0A177W9E8"/>